<evidence type="ECO:0000313" key="2">
    <source>
        <dbReference type="Proteomes" id="UP000021369"/>
    </source>
</evidence>
<evidence type="ECO:0008006" key="3">
    <source>
        <dbReference type="Google" id="ProtNLM"/>
    </source>
</evidence>
<comment type="caution">
    <text evidence="1">The sequence shown here is derived from an EMBL/GenBank/DDBJ whole genome shotgun (WGS) entry which is preliminary data.</text>
</comment>
<reference evidence="1 2" key="1">
    <citation type="submission" date="2013-06" db="EMBL/GenBank/DDBJ databases">
        <title>Rumen cellulosomics: divergent fiber-degrading strategies revealed by comparative genome-wide analysis of six Ruminococcal strains.</title>
        <authorList>
            <person name="Dassa B."/>
            <person name="Borovok I."/>
            <person name="Lamed R."/>
            <person name="Flint H."/>
            <person name="Yeoman C.J."/>
            <person name="White B."/>
            <person name="Bayer E.A."/>
        </authorList>
    </citation>
    <scope>NUCLEOTIDE SEQUENCE [LARGE SCALE GENOMIC DNA]</scope>
    <source>
        <strain evidence="1 2">SY3</strain>
    </source>
</reference>
<name>A0A011UBW7_RUMAL</name>
<dbReference type="Proteomes" id="UP000021369">
    <property type="component" value="Unassembled WGS sequence"/>
</dbReference>
<sequence>MINLILGKKGTGKTKILVDSIVKAAENATGNVVCIERGMKLTYDIPHSVRLVDAEDYGITSFETFYGFVAGLLAGNHDIQDIFVDGILKIGGRNYDELGELIEKVAVLAKDINIVFTVSADVDELPAQVKAFIK</sequence>
<gene>
    <name evidence="1" type="ORF">RASY3_17555</name>
</gene>
<dbReference type="OrthoDB" id="1953676at2"/>
<dbReference type="PATRIC" id="fig|1341156.4.peg.3112"/>
<dbReference type="EMBL" id="JEOB01000004">
    <property type="protein sequence ID" value="EXM38099.1"/>
    <property type="molecule type" value="Genomic_DNA"/>
</dbReference>
<keyword evidence="2" id="KW-1185">Reference proteome</keyword>
<proteinExistence type="predicted"/>
<accession>A0A011UBW7</accession>
<dbReference type="RefSeq" id="WP_037290277.1">
    <property type="nucleotide sequence ID" value="NZ_JEOB01000004.1"/>
</dbReference>
<dbReference type="AlphaFoldDB" id="A0A011UBW7"/>
<organism evidence="1 2">
    <name type="scientific">Ruminococcus albus SY3</name>
    <dbReference type="NCBI Taxonomy" id="1341156"/>
    <lineage>
        <taxon>Bacteria</taxon>
        <taxon>Bacillati</taxon>
        <taxon>Bacillota</taxon>
        <taxon>Clostridia</taxon>
        <taxon>Eubacteriales</taxon>
        <taxon>Oscillospiraceae</taxon>
        <taxon>Ruminococcus</taxon>
    </lineage>
</organism>
<evidence type="ECO:0000313" key="1">
    <source>
        <dbReference type="EMBL" id="EXM38099.1"/>
    </source>
</evidence>
<protein>
    <recommendedName>
        <fullName evidence="3">Twitching motility protein PilT</fullName>
    </recommendedName>
</protein>